<dbReference type="RefSeq" id="WP_194556928.1">
    <property type="nucleotide sequence ID" value="NZ_JADKMY010000002.1"/>
</dbReference>
<accession>A0ABR9ZKZ5</accession>
<keyword evidence="4 5" id="KW-0472">Membrane</keyword>
<evidence type="ECO:0000256" key="5">
    <source>
        <dbReference type="SAM" id="Phobius"/>
    </source>
</evidence>
<evidence type="ECO:0000256" key="1">
    <source>
        <dbReference type="ARBA" id="ARBA00004141"/>
    </source>
</evidence>
<evidence type="ECO:0000259" key="6">
    <source>
        <dbReference type="Pfam" id="PF12698"/>
    </source>
</evidence>
<dbReference type="InterPro" id="IPR013525">
    <property type="entry name" value="ABC2_TM"/>
</dbReference>
<evidence type="ECO:0000256" key="4">
    <source>
        <dbReference type="ARBA" id="ARBA00023136"/>
    </source>
</evidence>
<comment type="subcellular location">
    <subcellularLocation>
        <location evidence="1">Membrane</location>
        <topology evidence="1">Multi-pass membrane protein</topology>
    </subcellularLocation>
</comment>
<feature type="transmembrane region" description="Helical" evidence="5">
    <location>
        <begin position="354"/>
        <end position="376"/>
    </location>
</feature>
<dbReference type="Pfam" id="PF12698">
    <property type="entry name" value="ABC2_membrane_3"/>
    <property type="match status" value="1"/>
</dbReference>
<protein>
    <submittedName>
        <fullName evidence="7">ABC transporter permease</fullName>
    </submittedName>
</protein>
<sequence>MSTQKYSSANTIKTVAGREISVLLRSKGIMFTIALTLIFTIGGTIAASYFMGKDEGQQSLAVVGMPADSFAQAGDLDVSTVDSPDAAKQAVKDGTDAALVAKGTGPEATYELFSDGTADPEIVSSVSTVLAANAQNSALESLNVNPQDFNAALPASTFTPVDISKDDSTEANIGAVVTVLIGVSLLSFIIMLFAGNIGSRVTEEKSSRVVEIILASVRPLDFLAGKLLANALMGIAASVLILGAGAIAVSATGLLDDFELDLTVMPMMALSFILGLLFFGGLYAAAGSMVSRTEDLQSTQAPILIFVMGMIYAPLFGWSMLDSTVMQVLTWIPPFSLTVAPVQYASGNMSMPMVMASFAVAAVATVLVMLLVAKIYRNAILHNGSKLTWAKALKGS</sequence>
<feature type="transmembrane region" description="Helical" evidence="5">
    <location>
        <begin position="303"/>
        <end position="321"/>
    </location>
</feature>
<feature type="domain" description="ABC-2 type transporter transmembrane" evidence="6">
    <location>
        <begin position="29"/>
        <end position="372"/>
    </location>
</feature>
<evidence type="ECO:0000313" key="7">
    <source>
        <dbReference type="EMBL" id="MBF4554062.1"/>
    </source>
</evidence>
<evidence type="ECO:0000256" key="3">
    <source>
        <dbReference type="ARBA" id="ARBA00022989"/>
    </source>
</evidence>
<dbReference type="PANTHER" id="PTHR43471">
    <property type="entry name" value="ABC TRANSPORTER PERMEASE"/>
    <property type="match status" value="1"/>
</dbReference>
<keyword evidence="2 5" id="KW-0812">Transmembrane</keyword>
<evidence type="ECO:0000313" key="8">
    <source>
        <dbReference type="Proteomes" id="UP000635902"/>
    </source>
</evidence>
<name>A0ABR9ZKZ5_9CORY</name>
<comment type="caution">
    <text evidence="7">The sequence shown here is derived from an EMBL/GenBank/DDBJ whole genome shotgun (WGS) entry which is preliminary data.</text>
</comment>
<feature type="transmembrane region" description="Helical" evidence="5">
    <location>
        <begin position="269"/>
        <end position="291"/>
    </location>
</feature>
<gene>
    <name evidence="7" type="ORF">IRY30_08260</name>
</gene>
<dbReference type="EMBL" id="JADKMY010000002">
    <property type="protein sequence ID" value="MBF4554062.1"/>
    <property type="molecule type" value="Genomic_DNA"/>
</dbReference>
<feature type="transmembrane region" description="Helical" evidence="5">
    <location>
        <begin position="173"/>
        <end position="198"/>
    </location>
</feature>
<keyword evidence="8" id="KW-1185">Reference proteome</keyword>
<feature type="transmembrane region" description="Helical" evidence="5">
    <location>
        <begin position="227"/>
        <end position="249"/>
    </location>
</feature>
<proteinExistence type="predicted"/>
<keyword evidence="3 5" id="KW-1133">Transmembrane helix</keyword>
<reference evidence="7 8" key="1">
    <citation type="submission" date="2020-10" db="EMBL/GenBank/DDBJ databases">
        <title>Novel species in genus Corynebacterium.</title>
        <authorList>
            <person name="Zhang G."/>
        </authorList>
    </citation>
    <scope>NUCLEOTIDE SEQUENCE [LARGE SCALE GENOMIC DNA]</scope>
    <source>
        <strain evidence="7 8">DSM 45110</strain>
    </source>
</reference>
<evidence type="ECO:0000256" key="2">
    <source>
        <dbReference type="ARBA" id="ARBA00022692"/>
    </source>
</evidence>
<feature type="transmembrane region" description="Helical" evidence="5">
    <location>
        <begin position="28"/>
        <end position="51"/>
    </location>
</feature>
<dbReference type="Proteomes" id="UP000635902">
    <property type="component" value="Unassembled WGS sequence"/>
</dbReference>
<organism evidence="7 8">
    <name type="scientific">Corynebacterium suicordis DSM 45110</name>
    <dbReference type="NCBI Taxonomy" id="1121369"/>
    <lineage>
        <taxon>Bacteria</taxon>
        <taxon>Bacillati</taxon>
        <taxon>Actinomycetota</taxon>
        <taxon>Actinomycetes</taxon>
        <taxon>Mycobacteriales</taxon>
        <taxon>Corynebacteriaceae</taxon>
        <taxon>Corynebacterium</taxon>
    </lineage>
</organism>